<dbReference type="AlphaFoldDB" id="A0A7M4FX83"/>
<dbReference type="Proteomes" id="UP000594220">
    <property type="component" value="Unplaced"/>
</dbReference>
<organism evidence="2 3">
    <name type="scientific">Crocodylus porosus</name>
    <name type="common">Saltwater crocodile</name>
    <name type="synonym">Estuarine crocodile</name>
    <dbReference type="NCBI Taxonomy" id="8502"/>
    <lineage>
        <taxon>Eukaryota</taxon>
        <taxon>Metazoa</taxon>
        <taxon>Chordata</taxon>
        <taxon>Craniata</taxon>
        <taxon>Vertebrata</taxon>
        <taxon>Euteleostomi</taxon>
        <taxon>Archelosauria</taxon>
        <taxon>Archosauria</taxon>
        <taxon>Crocodylia</taxon>
        <taxon>Longirostres</taxon>
        <taxon>Crocodylidae</taxon>
        <taxon>Crocodylus</taxon>
    </lineage>
</organism>
<evidence type="ECO:0000256" key="1">
    <source>
        <dbReference type="SAM" id="MobiDB-lite"/>
    </source>
</evidence>
<sequence length="82" mass="9388">MREKETRGGKNKREKPQNMDREAESRCSNNSTGSKGRKILVFIHLCRNCWEPRGARKRQFAQSGTICPSPKHMCRGVHCGTK</sequence>
<accession>A0A7M4FX83</accession>
<feature type="region of interest" description="Disordered" evidence="1">
    <location>
        <begin position="1"/>
        <end position="34"/>
    </location>
</feature>
<protein>
    <submittedName>
        <fullName evidence="2">Uncharacterized protein</fullName>
    </submittedName>
</protein>
<feature type="compositionally biased region" description="Basic and acidic residues" evidence="1">
    <location>
        <begin position="14"/>
        <end position="25"/>
    </location>
</feature>
<dbReference type="Ensembl" id="ENSCPRT00005016204.1">
    <property type="protein sequence ID" value="ENSCPRP00005013803.1"/>
    <property type="gene ID" value="ENSCPRG00005009729.1"/>
</dbReference>
<proteinExistence type="predicted"/>
<evidence type="ECO:0000313" key="2">
    <source>
        <dbReference type="Ensembl" id="ENSCPRP00005013803.1"/>
    </source>
</evidence>
<name>A0A7M4FX83_CROPO</name>
<keyword evidence="3" id="KW-1185">Reference proteome</keyword>
<reference evidence="2" key="2">
    <citation type="submission" date="2025-09" db="UniProtKB">
        <authorList>
            <consortium name="Ensembl"/>
        </authorList>
    </citation>
    <scope>IDENTIFICATION</scope>
</reference>
<reference evidence="2" key="1">
    <citation type="submission" date="2025-08" db="UniProtKB">
        <authorList>
            <consortium name="Ensembl"/>
        </authorList>
    </citation>
    <scope>IDENTIFICATION</scope>
</reference>
<evidence type="ECO:0000313" key="3">
    <source>
        <dbReference type="Proteomes" id="UP000594220"/>
    </source>
</evidence>